<dbReference type="Gene3D" id="1.10.10.10">
    <property type="entry name" value="Winged helix-like DNA-binding domain superfamily/Winged helix DNA-binding domain"/>
    <property type="match status" value="1"/>
</dbReference>
<dbReference type="SUPFAM" id="SSF55811">
    <property type="entry name" value="Nudix"/>
    <property type="match status" value="1"/>
</dbReference>
<dbReference type="InterPro" id="IPR000086">
    <property type="entry name" value="NUDIX_hydrolase_dom"/>
</dbReference>
<dbReference type="InterPro" id="IPR054105">
    <property type="entry name" value="WHD_NrtR"/>
</dbReference>
<evidence type="ECO:0000259" key="3">
    <source>
        <dbReference type="PROSITE" id="PS51462"/>
    </source>
</evidence>
<evidence type="ECO:0000256" key="2">
    <source>
        <dbReference type="ARBA" id="ARBA00022801"/>
    </source>
</evidence>
<feature type="domain" description="Nudix hydrolase" evidence="3">
    <location>
        <begin position="19"/>
        <end position="168"/>
    </location>
</feature>
<dbReference type="PANTHER" id="PTHR43046:SF2">
    <property type="entry name" value="8-OXO-DGTP DIPHOSPHATASE-RELATED"/>
    <property type="match status" value="1"/>
</dbReference>
<dbReference type="InterPro" id="IPR015797">
    <property type="entry name" value="NUDIX_hydrolase-like_dom_sf"/>
</dbReference>
<dbReference type="GO" id="GO:0016787">
    <property type="term" value="F:hydrolase activity"/>
    <property type="evidence" value="ECO:0007669"/>
    <property type="project" value="UniProtKB-KW"/>
</dbReference>
<dbReference type="InterPro" id="IPR036390">
    <property type="entry name" value="WH_DNA-bd_sf"/>
</dbReference>
<dbReference type="CDD" id="cd18873">
    <property type="entry name" value="NUDIX_NadM_like"/>
    <property type="match status" value="1"/>
</dbReference>
<proteinExistence type="predicted"/>
<accession>A0A212JKT9</accession>
<dbReference type="PROSITE" id="PS51462">
    <property type="entry name" value="NUDIX"/>
    <property type="match status" value="1"/>
</dbReference>
<keyword evidence="2" id="KW-0378">Hydrolase</keyword>
<dbReference type="Gene3D" id="3.90.79.10">
    <property type="entry name" value="Nucleoside Triphosphate Pyrophosphohydrolase"/>
    <property type="match status" value="1"/>
</dbReference>
<evidence type="ECO:0000256" key="1">
    <source>
        <dbReference type="ARBA" id="ARBA00001946"/>
    </source>
</evidence>
<dbReference type="Pfam" id="PF00293">
    <property type="entry name" value="NUDIX"/>
    <property type="match status" value="1"/>
</dbReference>
<evidence type="ECO:0000313" key="4">
    <source>
        <dbReference type="EMBL" id="SBW00046.1"/>
    </source>
</evidence>
<dbReference type="PANTHER" id="PTHR43046">
    <property type="entry name" value="GDP-MANNOSE MANNOSYL HYDROLASE"/>
    <property type="match status" value="1"/>
</dbReference>
<organism evidence="4">
    <name type="scientific">uncultured Dysgonomonas sp</name>
    <dbReference type="NCBI Taxonomy" id="206096"/>
    <lineage>
        <taxon>Bacteria</taxon>
        <taxon>Pseudomonadati</taxon>
        <taxon>Bacteroidota</taxon>
        <taxon>Bacteroidia</taxon>
        <taxon>Bacteroidales</taxon>
        <taxon>Dysgonomonadaceae</taxon>
        <taxon>Dysgonomonas</taxon>
        <taxon>environmental samples</taxon>
    </lineage>
</organism>
<comment type="cofactor">
    <cofactor evidence="1">
        <name>Mg(2+)</name>
        <dbReference type="ChEBI" id="CHEBI:18420"/>
    </cofactor>
</comment>
<dbReference type="Pfam" id="PF21906">
    <property type="entry name" value="WHD_NrtR"/>
    <property type="match status" value="1"/>
</dbReference>
<dbReference type="RefSeq" id="WP_296949246.1">
    <property type="nucleotide sequence ID" value="NZ_LT599021.1"/>
</dbReference>
<sequence>MKSLYLETFKAQTENIHPGLSVDCVIISFHEQKMKILLNKYKLSKLWMLPGGLVHKEEDVDEAVQRVLLQRTGLTNIKLRQFYLFGKKDRCNIDNNRDLLESYGVSPDDIPNLMSRYATLGYFAFVRYDQVSLSEDDTDLSMWFDIDKIPKLSHDHNEIINRAIKHIRLLIDVIPIGYELLPEEFTIVELRKIYEGILGEELDKRNFRKRMLTSELIVSLDKKRETDPYPQPNLYSFNMKRIEELLDL</sequence>
<dbReference type="SUPFAM" id="SSF46785">
    <property type="entry name" value="Winged helix' DNA-binding domain"/>
    <property type="match status" value="1"/>
</dbReference>
<reference evidence="4" key="1">
    <citation type="submission" date="2016-04" db="EMBL/GenBank/DDBJ databases">
        <authorList>
            <person name="Evans L.H."/>
            <person name="Alamgir A."/>
            <person name="Owens N."/>
            <person name="Weber N.D."/>
            <person name="Virtaneva K."/>
            <person name="Barbian K."/>
            <person name="Babar A."/>
            <person name="Rosenke K."/>
        </authorList>
    </citation>
    <scope>NUCLEOTIDE SEQUENCE</scope>
    <source>
        <strain evidence="4">86-2</strain>
    </source>
</reference>
<name>A0A212JKT9_9BACT</name>
<protein>
    <recommendedName>
        <fullName evidence="3">Nudix hydrolase domain-containing protein</fullName>
    </recommendedName>
</protein>
<dbReference type="EMBL" id="FLUL01000001">
    <property type="protein sequence ID" value="SBW00046.1"/>
    <property type="molecule type" value="Genomic_DNA"/>
</dbReference>
<dbReference type="AlphaFoldDB" id="A0A212JKT9"/>
<gene>
    <name evidence="4" type="ORF">KL86DYS2_11781</name>
</gene>
<dbReference type="InterPro" id="IPR036388">
    <property type="entry name" value="WH-like_DNA-bd_sf"/>
</dbReference>